<protein>
    <submittedName>
        <fullName evidence="1">Uncharacterized protein</fullName>
    </submittedName>
</protein>
<dbReference type="SUPFAM" id="SSF55729">
    <property type="entry name" value="Acyl-CoA N-acyltransferases (Nat)"/>
    <property type="match status" value="1"/>
</dbReference>
<name>A0A2K9NV65_BACTC</name>
<reference evidence="1 2" key="1">
    <citation type="submission" date="2018-01" db="EMBL/GenBank/DDBJ databases">
        <title>Complete genome sequence of Bacteriovorax stolpii DSM12778.</title>
        <authorList>
            <person name="Tang B."/>
            <person name="Chang J."/>
        </authorList>
    </citation>
    <scope>NUCLEOTIDE SEQUENCE [LARGE SCALE GENOMIC DNA]</scope>
    <source>
        <strain evidence="1 2">DSM 12778</strain>
    </source>
</reference>
<sequence>MKFGNNEVIERATTGDVDEIINLYRAVYGRKYPISYGTDPELLSRSIQNNETHMVLVARDLNQKVITGALITEIDKENKIGKLVGLVVHPNFQKNKIGNHLVVYVGEHFLEKESEINSLYATTRTITVGPQRVFIKNQYLPLGIFPNAHRLSQYETVTLFAKFRKGLLEKRVPTKEVSQSLIPMYNILQNIVPDLSIPTGVPLSSPEAPSTNEAWDFEIIRAPHYVYRKFLETFPDPKDRFFPFHTPNMLIADKKGRIEIFAYFSKRDGYCTLIKATKPISELAGSLTSLYMQLDDIGVSYIEVLINVKLTQFIEPLLAGQFVPSALYPAMREVDGKFEDYIVLSRTMEPLNFRGMAVISQFKPFIDQYVDTWKQVNLDTIEVIYGTK</sequence>
<evidence type="ECO:0000313" key="2">
    <source>
        <dbReference type="Proteomes" id="UP000235584"/>
    </source>
</evidence>
<proteinExistence type="predicted"/>
<dbReference type="Pfam" id="PF00583">
    <property type="entry name" value="Acetyltransf_1"/>
    <property type="match status" value="1"/>
</dbReference>
<dbReference type="InterPro" id="IPR016181">
    <property type="entry name" value="Acyl_CoA_acyltransferase"/>
</dbReference>
<dbReference type="InterPro" id="IPR000182">
    <property type="entry name" value="GNAT_dom"/>
</dbReference>
<dbReference type="KEGG" id="bsto:C0V70_15005"/>
<keyword evidence="2" id="KW-1185">Reference proteome</keyword>
<accession>A0A2K9NV65</accession>
<organism evidence="1 2">
    <name type="scientific">Bacteriovorax stolpii</name>
    <name type="common">Bdellovibrio stolpii</name>
    <dbReference type="NCBI Taxonomy" id="960"/>
    <lineage>
        <taxon>Bacteria</taxon>
        <taxon>Pseudomonadati</taxon>
        <taxon>Bdellovibrionota</taxon>
        <taxon>Bacteriovoracia</taxon>
        <taxon>Bacteriovoracales</taxon>
        <taxon>Bacteriovoracaceae</taxon>
        <taxon>Bacteriovorax</taxon>
    </lineage>
</organism>
<dbReference type="Proteomes" id="UP000235584">
    <property type="component" value="Chromosome"/>
</dbReference>
<dbReference type="RefSeq" id="WP_102244681.1">
    <property type="nucleotide sequence ID" value="NZ_CP025704.1"/>
</dbReference>
<evidence type="ECO:0000313" key="1">
    <source>
        <dbReference type="EMBL" id="AUN99390.1"/>
    </source>
</evidence>
<gene>
    <name evidence="1" type="ORF">C0V70_15005</name>
</gene>
<dbReference type="PROSITE" id="PS51186">
    <property type="entry name" value="GNAT"/>
    <property type="match status" value="1"/>
</dbReference>
<dbReference type="GO" id="GO:0016747">
    <property type="term" value="F:acyltransferase activity, transferring groups other than amino-acyl groups"/>
    <property type="evidence" value="ECO:0007669"/>
    <property type="project" value="InterPro"/>
</dbReference>
<dbReference type="OrthoDB" id="3846744at2"/>
<dbReference type="EMBL" id="CP025704">
    <property type="protein sequence ID" value="AUN99390.1"/>
    <property type="molecule type" value="Genomic_DNA"/>
</dbReference>
<dbReference type="AlphaFoldDB" id="A0A2K9NV65"/>
<dbReference type="Gene3D" id="3.40.630.30">
    <property type="match status" value="1"/>
</dbReference>